<protein>
    <submittedName>
        <fullName evidence="4">Molybdopterin biosynthesis MoaE</fullName>
    </submittedName>
</protein>
<evidence type="ECO:0000256" key="2">
    <source>
        <dbReference type="ARBA" id="ARBA00022679"/>
    </source>
</evidence>
<dbReference type="GO" id="GO:0006777">
    <property type="term" value="P:Mo-molybdopterin cofactor biosynthetic process"/>
    <property type="evidence" value="ECO:0007669"/>
    <property type="project" value="UniProtKB-KW"/>
</dbReference>
<organism evidence="4 5">
    <name type="scientific">Hesseltinella vesiculosa</name>
    <dbReference type="NCBI Taxonomy" id="101127"/>
    <lineage>
        <taxon>Eukaryota</taxon>
        <taxon>Fungi</taxon>
        <taxon>Fungi incertae sedis</taxon>
        <taxon>Mucoromycota</taxon>
        <taxon>Mucoromycotina</taxon>
        <taxon>Mucoromycetes</taxon>
        <taxon>Mucorales</taxon>
        <taxon>Cunninghamellaceae</taxon>
        <taxon>Hesseltinella</taxon>
    </lineage>
</organism>
<dbReference type="PANTHER" id="PTHR23404">
    <property type="entry name" value="MOLYBDOPTERIN SYNTHASE RELATED"/>
    <property type="match status" value="1"/>
</dbReference>
<proteinExistence type="predicted"/>
<dbReference type="Pfam" id="PF02391">
    <property type="entry name" value="MoaE"/>
    <property type="match status" value="1"/>
</dbReference>
<keyword evidence="5" id="KW-1185">Reference proteome</keyword>
<dbReference type="Proteomes" id="UP000242146">
    <property type="component" value="Unassembled WGS sequence"/>
</dbReference>
<dbReference type="FunFam" id="3.90.1170.40:FF:000002">
    <property type="entry name" value="Molybdopterin synthase catalytic subunit"/>
    <property type="match status" value="1"/>
</dbReference>
<keyword evidence="1" id="KW-0963">Cytoplasm</keyword>
<accession>A0A1X2G8G9</accession>
<dbReference type="GO" id="GO:0016740">
    <property type="term" value="F:transferase activity"/>
    <property type="evidence" value="ECO:0007669"/>
    <property type="project" value="UniProtKB-KW"/>
</dbReference>
<dbReference type="SUPFAM" id="SSF54690">
    <property type="entry name" value="Molybdopterin synthase subunit MoaE"/>
    <property type="match status" value="1"/>
</dbReference>
<dbReference type="OrthoDB" id="5531344at2759"/>
<dbReference type="InterPro" id="IPR036563">
    <property type="entry name" value="MoaE_sf"/>
</dbReference>
<dbReference type="InterPro" id="IPR003448">
    <property type="entry name" value="Mopterin_biosynth_MoaE"/>
</dbReference>
<dbReference type="CDD" id="cd00756">
    <property type="entry name" value="MoaE"/>
    <property type="match status" value="1"/>
</dbReference>
<keyword evidence="3" id="KW-0501">Molybdenum cofactor biosynthesis</keyword>
<comment type="caution">
    <text evidence="4">The sequence shown here is derived from an EMBL/GenBank/DDBJ whole genome shotgun (WGS) entry which is preliminary data.</text>
</comment>
<evidence type="ECO:0000256" key="3">
    <source>
        <dbReference type="ARBA" id="ARBA00023150"/>
    </source>
</evidence>
<dbReference type="STRING" id="101127.A0A1X2G8G9"/>
<evidence type="ECO:0000256" key="1">
    <source>
        <dbReference type="ARBA" id="ARBA00022490"/>
    </source>
</evidence>
<sequence>MEQKSIVIVTNDDIPGLDIIQQQVQDDGAGAISTFSGTTRNTFQGKCVVQLEYQAYTGMAEKVLVQLIEEARQKWHIQHVAIYHRTGVVPVGQTSVVIACSSTHRADGLHATEYLIDELKARCPIWKKEVYEDGSVWKGSCC</sequence>
<dbReference type="EMBL" id="MCGT01000032">
    <property type="protein sequence ID" value="ORX47746.1"/>
    <property type="molecule type" value="Genomic_DNA"/>
</dbReference>
<keyword evidence="2" id="KW-0808">Transferase</keyword>
<reference evidence="4 5" key="1">
    <citation type="submission" date="2016-07" db="EMBL/GenBank/DDBJ databases">
        <title>Pervasive Adenine N6-methylation of Active Genes in Fungi.</title>
        <authorList>
            <consortium name="DOE Joint Genome Institute"/>
            <person name="Mondo S.J."/>
            <person name="Dannebaum R.O."/>
            <person name="Kuo R.C."/>
            <person name="Labutti K."/>
            <person name="Haridas S."/>
            <person name="Kuo A."/>
            <person name="Salamov A."/>
            <person name="Ahrendt S.R."/>
            <person name="Lipzen A."/>
            <person name="Sullivan W."/>
            <person name="Andreopoulos W.B."/>
            <person name="Clum A."/>
            <person name="Lindquist E."/>
            <person name="Daum C."/>
            <person name="Ramamoorthy G.K."/>
            <person name="Gryganskyi A."/>
            <person name="Culley D."/>
            <person name="Magnuson J.K."/>
            <person name="James T.Y."/>
            <person name="O'Malley M.A."/>
            <person name="Stajich J.E."/>
            <person name="Spatafora J.W."/>
            <person name="Visel A."/>
            <person name="Grigoriev I.V."/>
        </authorList>
    </citation>
    <scope>NUCLEOTIDE SEQUENCE [LARGE SCALE GENOMIC DNA]</scope>
    <source>
        <strain evidence="4 5">NRRL 3301</strain>
    </source>
</reference>
<name>A0A1X2G8G9_9FUNG</name>
<evidence type="ECO:0000313" key="4">
    <source>
        <dbReference type="EMBL" id="ORX47746.1"/>
    </source>
</evidence>
<gene>
    <name evidence="4" type="ORF">DM01DRAFT_1326857</name>
</gene>
<dbReference type="Gene3D" id="3.90.1170.40">
    <property type="entry name" value="Molybdopterin biosynthesis MoaE subunit"/>
    <property type="match status" value="1"/>
</dbReference>
<evidence type="ECO:0000313" key="5">
    <source>
        <dbReference type="Proteomes" id="UP000242146"/>
    </source>
</evidence>
<dbReference type="AlphaFoldDB" id="A0A1X2G8G9"/>